<accession>A0A9P0EP06</accession>
<organism evidence="1 2">
    <name type="scientific">Clonostachys solani</name>
    <dbReference type="NCBI Taxonomy" id="160281"/>
    <lineage>
        <taxon>Eukaryota</taxon>
        <taxon>Fungi</taxon>
        <taxon>Dikarya</taxon>
        <taxon>Ascomycota</taxon>
        <taxon>Pezizomycotina</taxon>
        <taxon>Sordariomycetes</taxon>
        <taxon>Hypocreomycetidae</taxon>
        <taxon>Hypocreales</taxon>
        <taxon>Bionectriaceae</taxon>
        <taxon>Clonostachys</taxon>
    </lineage>
</organism>
<dbReference type="OrthoDB" id="5427399at2759"/>
<dbReference type="EMBL" id="CABFOC020000048">
    <property type="protein sequence ID" value="CAH0054368.1"/>
    <property type="molecule type" value="Genomic_DNA"/>
</dbReference>
<gene>
    <name evidence="1" type="ORF">CSOL1703_00015841</name>
</gene>
<sequence>MTASLRQLSMMASPKTSITSLPEILLRIVFEDDALDQEDIAALRLTCHAFVHAANSILFRRISISQLYHDRDRFITICNSPHLAQHVYEIEWQEISWFPGYFAQLPDLKRGKEGPDREFRSMMGTLDLLANQLFWLPALSLAQPNLNGDTVLIRRDKAINRFLGEFCKSLQLLPNLCTAISQAMPADRLLHWCSEYPFEVKVFQDHHLSIPGEYCAWEYPGSDGLCNFLLPAMESLENRPITRLLWHDESHGASYLRPLPSKQGFQNLVSMHLSANPKNSKENYAHLQACLEACRNVRHLALELRDCFHYSTLQLKLLRIDDGGIPQWSRLNSISLSNFCFLGGYGRQLLSLIEHSEESLRHLYLQDTKVSFDLINELAKRCPRLSLLSLRIWDNRPSGDSMYVPEDILLNYVNSGTTPVLDSGNRGFDQRRFNRYLEGSRATRFLFTFDGEDALKHEWTLEAENESNETDPSEPHLANAPRWDFSRFYHEDSDRGEVWVFQIGQENKHKGYKTDLWKFTNRDGEVAYGRYPLDWWEDWDPDNGDLAEPTPYCDDLFNFAAERQKIFMAGYESARPPPGAIRYDEEEGELVKRLKR</sequence>
<reference evidence="1" key="1">
    <citation type="submission" date="2021-10" db="EMBL/GenBank/DDBJ databases">
        <authorList>
            <person name="Piombo E."/>
        </authorList>
    </citation>
    <scope>NUCLEOTIDE SEQUENCE</scope>
</reference>
<evidence type="ECO:0008006" key="3">
    <source>
        <dbReference type="Google" id="ProtNLM"/>
    </source>
</evidence>
<evidence type="ECO:0000313" key="2">
    <source>
        <dbReference type="Proteomes" id="UP000775872"/>
    </source>
</evidence>
<name>A0A9P0EP06_9HYPO</name>
<keyword evidence="2" id="KW-1185">Reference proteome</keyword>
<comment type="caution">
    <text evidence="1">The sequence shown here is derived from an EMBL/GenBank/DDBJ whole genome shotgun (WGS) entry which is preliminary data.</text>
</comment>
<protein>
    <recommendedName>
        <fullName evidence="3">F-box domain-containing protein</fullName>
    </recommendedName>
</protein>
<dbReference type="InterPro" id="IPR032675">
    <property type="entry name" value="LRR_dom_sf"/>
</dbReference>
<dbReference type="AlphaFoldDB" id="A0A9P0EP06"/>
<evidence type="ECO:0000313" key="1">
    <source>
        <dbReference type="EMBL" id="CAH0054368.1"/>
    </source>
</evidence>
<proteinExistence type="predicted"/>
<dbReference type="Gene3D" id="3.80.10.10">
    <property type="entry name" value="Ribonuclease Inhibitor"/>
    <property type="match status" value="1"/>
</dbReference>
<dbReference type="Proteomes" id="UP000775872">
    <property type="component" value="Unassembled WGS sequence"/>
</dbReference>
<dbReference type="SUPFAM" id="SSF52047">
    <property type="entry name" value="RNI-like"/>
    <property type="match status" value="1"/>
</dbReference>